<dbReference type="Proteomes" id="UP000001064">
    <property type="component" value="Unassembled WGS sequence"/>
</dbReference>
<dbReference type="KEGG" id="dpp:DICPUDRAFT_27346"/>
<dbReference type="FunCoup" id="F0ZA03">
    <property type="interactions" value="1"/>
</dbReference>
<dbReference type="AlphaFoldDB" id="F0ZA03"/>
<dbReference type="OMA" id="GRNIKNW"/>
<dbReference type="RefSeq" id="XP_003284268.1">
    <property type="nucleotide sequence ID" value="XM_003284220.1"/>
</dbReference>
<keyword evidence="2" id="KW-1185">Reference proteome</keyword>
<gene>
    <name evidence="1" type="ORF">DICPUDRAFT_27346</name>
</gene>
<dbReference type="GeneID" id="10510172"/>
<dbReference type="InParanoid" id="F0ZA03"/>
<sequence>MAQKSIPNKNFQDLYCNSNVWAHSYHHTNNIVSATKVQEKQISAINSKKDVSIKLSLKDWLEYLRESAAKQSTIHYSIEKSSYHGIVEDFSVSFKCIFQIYVFSLPSDQLQIPLLPSTVCIKSSSIHYNKDLGATESNGSKHDEDSCIGIYQDAHTLFCEKTGRFSVELNILANFLTPKKNGVGIATPKSTFNHLEIKVPRKVNIDVVEPAIRDNPDHIQYKEFDDVEQQHTIKSCPFQPTTYLKIQWTELEQQQPKQDKINQIDLGASTGTGSVNKQQLKPVLESTKVNVEQHTLCSVGEGVVVLTTKIRYEVVSGSASSFDILVGPNIKILSVDGLNIKRWECMSPQLVEIQPETSKDQLIKVQLTSSVETSYVLVITSEITMESTSATVIIPSIKTIGNEITREKGYLAVESNANVEVEQISRDGLTLIDKTELPGELEALTSGPILLSYKFLVPKYSVALKIVKHNDLSVLVAICQHAKFICTVSSEGATLYKLVFTIRNTQQQYIRITIPHQYEIWSTIVGSKAVKPAVDDSGSLMIPLTKSGSDKGVQKKFKVELVYKNSEDIRFGDSGKLNLVFPQIDIPISMLQITTYLPSIYDYSLFKGNIKQVSFLTYHQQSSTEDDDDSDDMVIKPKLNQMTQMQQQFSNSNMIGGGGGGGGLADNGTAGLKPVMVNIPTVGRNHNFEQLLVISTDIQISTNYTPHKNSRCQIL</sequence>
<dbReference type="OrthoDB" id="17995at2759"/>
<dbReference type="EMBL" id="GL870961">
    <property type="protein sequence ID" value="EGC39241.1"/>
    <property type="molecule type" value="Genomic_DNA"/>
</dbReference>
<dbReference type="eggNOG" id="ENOG502S0WY">
    <property type="taxonomic scope" value="Eukaryota"/>
</dbReference>
<reference evidence="2" key="1">
    <citation type="journal article" date="2011" name="Genome Biol.">
        <title>Comparative genomics of the social amoebae Dictyostelium discoideum and Dictyostelium purpureum.</title>
        <authorList>
            <consortium name="US DOE Joint Genome Institute (JGI-PGF)"/>
            <person name="Sucgang R."/>
            <person name="Kuo A."/>
            <person name="Tian X."/>
            <person name="Salerno W."/>
            <person name="Parikh A."/>
            <person name="Feasley C.L."/>
            <person name="Dalin E."/>
            <person name="Tu H."/>
            <person name="Huang E."/>
            <person name="Barry K."/>
            <person name="Lindquist E."/>
            <person name="Shapiro H."/>
            <person name="Bruce D."/>
            <person name="Schmutz J."/>
            <person name="Salamov A."/>
            <person name="Fey P."/>
            <person name="Gaudet P."/>
            <person name="Anjard C."/>
            <person name="Babu M.M."/>
            <person name="Basu S."/>
            <person name="Bushmanova Y."/>
            <person name="van der Wel H."/>
            <person name="Katoh-Kurasawa M."/>
            <person name="Dinh C."/>
            <person name="Coutinho P.M."/>
            <person name="Saito T."/>
            <person name="Elias M."/>
            <person name="Schaap P."/>
            <person name="Kay R.R."/>
            <person name="Henrissat B."/>
            <person name="Eichinger L."/>
            <person name="Rivero F."/>
            <person name="Putnam N.H."/>
            <person name="West C.M."/>
            <person name="Loomis W.F."/>
            <person name="Chisholm R.L."/>
            <person name="Shaulsky G."/>
            <person name="Strassmann J.E."/>
            <person name="Queller D.C."/>
            <person name="Kuspa A."/>
            <person name="Grigoriev I.V."/>
        </authorList>
    </citation>
    <scope>NUCLEOTIDE SEQUENCE [LARGE SCALE GENOMIC DNA]</scope>
    <source>
        <strain evidence="2">QSDP1</strain>
    </source>
</reference>
<evidence type="ECO:0000313" key="2">
    <source>
        <dbReference type="Proteomes" id="UP000001064"/>
    </source>
</evidence>
<accession>F0ZA03</accession>
<dbReference type="VEuPathDB" id="AmoebaDB:DICPUDRAFT_27346"/>
<protein>
    <submittedName>
        <fullName evidence="1">Uncharacterized protein</fullName>
    </submittedName>
</protein>
<evidence type="ECO:0000313" key="1">
    <source>
        <dbReference type="EMBL" id="EGC39241.1"/>
    </source>
</evidence>
<name>F0ZA03_DICPU</name>
<organism evidence="1 2">
    <name type="scientific">Dictyostelium purpureum</name>
    <name type="common">Slime mold</name>
    <dbReference type="NCBI Taxonomy" id="5786"/>
    <lineage>
        <taxon>Eukaryota</taxon>
        <taxon>Amoebozoa</taxon>
        <taxon>Evosea</taxon>
        <taxon>Eumycetozoa</taxon>
        <taxon>Dictyostelia</taxon>
        <taxon>Dictyosteliales</taxon>
        <taxon>Dictyosteliaceae</taxon>
        <taxon>Dictyostelium</taxon>
    </lineage>
</organism>
<proteinExistence type="predicted"/>